<dbReference type="Proteomes" id="UP000192418">
    <property type="component" value="Unassembled WGS sequence"/>
</dbReference>
<evidence type="ECO:0000259" key="1">
    <source>
        <dbReference type="PROSITE" id="PS51379"/>
    </source>
</evidence>
<dbReference type="SUPFAM" id="SSF54862">
    <property type="entry name" value="4Fe-4S ferredoxins"/>
    <property type="match status" value="1"/>
</dbReference>
<accession>A0A1W2D1G7</accession>
<feature type="domain" description="4Fe-4S ferredoxin-type" evidence="1">
    <location>
        <begin position="279"/>
        <end position="308"/>
    </location>
</feature>
<dbReference type="STRING" id="1121400.SAMN02746065_114113"/>
<keyword evidence="3" id="KW-1185">Reference proteome</keyword>
<protein>
    <submittedName>
        <fullName evidence="2">4Fe-4S dicluster domain-containing protein</fullName>
    </submittedName>
</protein>
<dbReference type="Pfam" id="PF00037">
    <property type="entry name" value="Fer4"/>
    <property type="match status" value="1"/>
</dbReference>
<dbReference type="RefSeq" id="WP_084069972.1">
    <property type="nucleotide sequence ID" value="NZ_FWXY01000014.1"/>
</dbReference>
<dbReference type="InterPro" id="IPR017896">
    <property type="entry name" value="4Fe4S_Fe-S-bd"/>
</dbReference>
<proteinExistence type="predicted"/>
<feature type="domain" description="4Fe-4S ferredoxin-type" evidence="1">
    <location>
        <begin position="310"/>
        <end position="339"/>
    </location>
</feature>
<organism evidence="2 3">
    <name type="scientific">Desulfocicer vacuolatum DSM 3385</name>
    <dbReference type="NCBI Taxonomy" id="1121400"/>
    <lineage>
        <taxon>Bacteria</taxon>
        <taxon>Pseudomonadati</taxon>
        <taxon>Thermodesulfobacteriota</taxon>
        <taxon>Desulfobacteria</taxon>
        <taxon>Desulfobacterales</taxon>
        <taxon>Desulfobacteraceae</taxon>
        <taxon>Desulfocicer</taxon>
    </lineage>
</organism>
<dbReference type="Gene3D" id="3.30.70.20">
    <property type="match status" value="1"/>
</dbReference>
<evidence type="ECO:0000313" key="2">
    <source>
        <dbReference type="EMBL" id="SMC90882.1"/>
    </source>
</evidence>
<name>A0A1W2D1G7_9BACT</name>
<evidence type="ECO:0000313" key="3">
    <source>
        <dbReference type="Proteomes" id="UP000192418"/>
    </source>
</evidence>
<reference evidence="2 3" key="1">
    <citation type="submission" date="2017-04" db="EMBL/GenBank/DDBJ databases">
        <authorList>
            <person name="Afonso C.L."/>
            <person name="Miller P.J."/>
            <person name="Scott M.A."/>
            <person name="Spackman E."/>
            <person name="Goraichik I."/>
            <person name="Dimitrov K.M."/>
            <person name="Suarez D.L."/>
            <person name="Swayne D.E."/>
        </authorList>
    </citation>
    <scope>NUCLEOTIDE SEQUENCE [LARGE SCALE GENOMIC DNA]</scope>
    <source>
        <strain evidence="2 3">DSM 3385</strain>
    </source>
</reference>
<dbReference type="EMBL" id="FWXY01000014">
    <property type="protein sequence ID" value="SMC90882.1"/>
    <property type="molecule type" value="Genomic_DNA"/>
</dbReference>
<gene>
    <name evidence="2" type="ORF">SAMN02746065_114113</name>
</gene>
<dbReference type="OrthoDB" id="5488678at2"/>
<sequence length="387" mass="42915">MAAKNRIYRKLQKHLDGQVVGFPAAANGSDIRLLKHIFTPEEAEIVCCLSHNFESVDRLFPRAKFLVDTPEILERILHRIQKKGGIESRIRDGRYQYCNAPLVVGMYEMQMERMSPEFLKDFDDYTASMGFGMEFLGTKLPQMRTIPVKKSIPIENHVAGFDEISTLMARTDGPFVIVTCICRKKQQMQGRPCRVTRRTETCLALGDIAATCLSAGMGREISREEAVAILDKNQKQGLVLQPSNTVKPEFICSCCGCCCGMLSLHQKLPKPLEFQISNFQAGLDKSLCNGCGVCEQRCQVNAVKLAGDPPRAELDLNLCLGCGVCVTTCSPGALGLVKKKRITRPPEDREKLHAVLLENRKGPLGKATLAGKLLKDMVQTGRTLLLK</sequence>
<dbReference type="PROSITE" id="PS51379">
    <property type="entry name" value="4FE4S_FER_2"/>
    <property type="match status" value="2"/>
</dbReference>
<dbReference type="AlphaFoldDB" id="A0A1W2D1G7"/>